<keyword evidence="2" id="KW-0560">Oxidoreductase</keyword>
<keyword evidence="5" id="KW-1185">Reference proteome</keyword>
<dbReference type="InterPro" id="IPR051609">
    <property type="entry name" value="NmrA/Isoflavone_reductase-like"/>
</dbReference>
<dbReference type="Pfam" id="PF05368">
    <property type="entry name" value="NmrA"/>
    <property type="match status" value="1"/>
</dbReference>
<dbReference type="EMBL" id="ML122280">
    <property type="protein sequence ID" value="RPD57558.1"/>
    <property type="molecule type" value="Genomic_DNA"/>
</dbReference>
<accession>A0A5C2S2A1</accession>
<gene>
    <name evidence="4" type="ORF">L227DRAFT_587509</name>
</gene>
<dbReference type="SUPFAM" id="SSF51735">
    <property type="entry name" value="NAD(P)-binding Rossmann-fold domains"/>
    <property type="match status" value="1"/>
</dbReference>
<keyword evidence="1" id="KW-0521">NADP</keyword>
<proteinExistence type="predicted"/>
<protein>
    <submittedName>
        <fullName evidence="4">NAD(P)-binding protein</fullName>
    </submittedName>
</protein>
<name>A0A5C2S2A1_9APHY</name>
<feature type="domain" description="NmrA-like" evidence="3">
    <location>
        <begin position="9"/>
        <end position="238"/>
    </location>
</feature>
<sequence length="310" mass="34430">MSSTSNITGTVAILGGTGDLGLHMSRIFLIEYRKQFPVVRITTRDPNSPKAQELAKLGAELYKASDSFDEVLSGVDVVINALPTFIPEEARKQLLAALVRADPKVYFLSEFGADWRLNEFDGYEHKEWRTKRVVTAETKAALQGTRTKLIMPAIGLFLGWLFHPGLGIDIEKNVYTPLGSERTRVATTAEDDIARSVARLAILSLDPATASTVPTDLRIAGQNVSYEEIPDAVSRVKGVPNGAIKTLDLEEFDRNLKENPNDNLLDYIRVLIGQGKMDFSRENANELVNPNQSLWKWKTVEDQLRSSESP</sequence>
<evidence type="ECO:0000256" key="1">
    <source>
        <dbReference type="ARBA" id="ARBA00022857"/>
    </source>
</evidence>
<dbReference type="STRING" id="1328759.A0A5C2S2A1"/>
<reference evidence="4" key="1">
    <citation type="journal article" date="2018" name="Genome Biol. Evol.">
        <title>Genomics and development of Lentinus tigrinus, a white-rot wood-decaying mushroom with dimorphic fruiting bodies.</title>
        <authorList>
            <person name="Wu B."/>
            <person name="Xu Z."/>
            <person name="Knudson A."/>
            <person name="Carlson A."/>
            <person name="Chen N."/>
            <person name="Kovaka S."/>
            <person name="LaButti K."/>
            <person name="Lipzen A."/>
            <person name="Pennachio C."/>
            <person name="Riley R."/>
            <person name="Schakwitz W."/>
            <person name="Umezawa K."/>
            <person name="Ohm R.A."/>
            <person name="Grigoriev I.V."/>
            <person name="Nagy L.G."/>
            <person name="Gibbons J."/>
            <person name="Hibbett D."/>
        </authorList>
    </citation>
    <scope>NUCLEOTIDE SEQUENCE [LARGE SCALE GENOMIC DNA]</scope>
    <source>
        <strain evidence="4">ALCF2SS1-6</strain>
    </source>
</reference>
<dbReference type="GO" id="GO:0016491">
    <property type="term" value="F:oxidoreductase activity"/>
    <property type="evidence" value="ECO:0007669"/>
    <property type="project" value="UniProtKB-KW"/>
</dbReference>
<dbReference type="PANTHER" id="PTHR47706:SF9">
    <property type="entry name" value="NMRA-LIKE DOMAIN-CONTAINING PROTEIN-RELATED"/>
    <property type="match status" value="1"/>
</dbReference>
<dbReference type="PANTHER" id="PTHR47706">
    <property type="entry name" value="NMRA-LIKE FAMILY PROTEIN"/>
    <property type="match status" value="1"/>
</dbReference>
<dbReference type="AlphaFoldDB" id="A0A5C2S2A1"/>
<evidence type="ECO:0000259" key="3">
    <source>
        <dbReference type="Pfam" id="PF05368"/>
    </source>
</evidence>
<dbReference type="InterPro" id="IPR008030">
    <property type="entry name" value="NmrA-like"/>
</dbReference>
<dbReference type="OrthoDB" id="5283654at2759"/>
<evidence type="ECO:0000256" key="2">
    <source>
        <dbReference type="ARBA" id="ARBA00023002"/>
    </source>
</evidence>
<evidence type="ECO:0000313" key="4">
    <source>
        <dbReference type="EMBL" id="RPD57558.1"/>
    </source>
</evidence>
<dbReference type="Gene3D" id="3.40.50.720">
    <property type="entry name" value="NAD(P)-binding Rossmann-like Domain"/>
    <property type="match status" value="1"/>
</dbReference>
<dbReference type="InterPro" id="IPR036291">
    <property type="entry name" value="NAD(P)-bd_dom_sf"/>
</dbReference>
<dbReference type="Proteomes" id="UP000313359">
    <property type="component" value="Unassembled WGS sequence"/>
</dbReference>
<organism evidence="4 5">
    <name type="scientific">Lentinus tigrinus ALCF2SS1-6</name>
    <dbReference type="NCBI Taxonomy" id="1328759"/>
    <lineage>
        <taxon>Eukaryota</taxon>
        <taxon>Fungi</taxon>
        <taxon>Dikarya</taxon>
        <taxon>Basidiomycota</taxon>
        <taxon>Agaricomycotina</taxon>
        <taxon>Agaricomycetes</taxon>
        <taxon>Polyporales</taxon>
        <taxon>Polyporaceae</taxon>
        <taxon>Lentinus</taxon>
    </lineage>
</organism>
<evidence type="ECO:0000313" key="5">
    <source>
        <dbReference type="Proteomes" id="UP000313359"/>
    </source>
</evidence>